<dbReference type="AlphaFoldDB" id="C4IXF1"/>
<sequence length="79" mass="9477">MLEIILNYKICDLFDINKGQLSPIFFRKKIIDNNNIFYVLLDYCFGNKNEFSNLKVGKFEDWIKFSDHMPVVFDLTLYI</sequence>
<accession>C4IXF1</accession>
<geneLocation type="plasmid" evidence="1">
    <name>pC2C203U28</name>
</geneLocation>
<proteinExistence type="predicted"/>
<dbReference type="GeneID" id="66320112"/>
<dbReference type="EMBL" id="AP010934">
    <property type="protein sequence ID" value="BAH29501.1"/>
    <property type="molecule type" value="Genomic_DNA"/>
</dbReference>
<evidence type="ECO:0000313" key="1">
    <source>
        <dbReference type="EMBL" id="BAH29501.1"/>
    </source>
</evidence>
<organism evidence="1">
    <name type="scientific">Clostridium botulinum</name>
    <dbReference type="NCBI Taxonomy" id="1491"/>
    <lineage>
        <taxon>Bacteria</taxon>
        <taxon>Bacillati</taxon>
        <taxon>Bacillota</taxon>
        <taxon>Clostridia</taxon>
        <taxon>Eubacteriales</taxon>
        <taxon>Clostridiaceae</taxon>
        <taxon>Clostridium</taxon>
    </lineage>
</organism>
<reference evidence="1" key="1">
    <citation type="journal article" date="2009" name="J. Bacteriol.">
        <title>Molecular analysis of an extrachromosomal element containing the C2 toxin gene discovered in Clostridium botulinum type C.</title>
        <authorList>
            <person name="Sakaguchi Y."/>
            <person name="Hayashi T."/>
            <person name="Yamamoto Y."/>
            <person name="Nakayama K."/>
            <person name="Zhang K."/>
            <person name="Ma S."/>
            <person name="Arimitsu H."/>
            <person name="Oguma K."/>
        </authorList>
    </citation>
    <scope>NUCLEOTIDE SEQUENCE</scope>
    <source>
        <plasmid evidence="1">pC2C203U28</plasmid>
    </source>
</reference>
<name>C4IXF1_CLOBO</name>
<dbReference type="InterPro" id="IPR036691">
    <property type="entry name" value="Endo/exonu/phosph_ase_sf"/>
</dbReference>
<dbReference type="SUPFAM" id="SSF56219">
    <property type="entry name" value="DNase I-like"/>
    <property type="match status" value="1"/>
</dbReference>
<dbReference type="RefSeq" id="WP_012669453.1">
    <property type="nucleotide sequence ID" value="NC_012219.1"/>
</dbReference>
<keyword evidence="1" id="KW-0614">Plasmid</keyword>
<protein>
    <submittedName>
        <fullName evidence="1">Uncharacterized protein</fullName>
    </submittedName>
</protein>